<accession>A0A6A5TU46</accession>
<evidence type="ECO:0000313" key="1">
    <source>
        <dbReference type="EMBL" id="KAF1956473.1"/>
    </source>
</evidence>
<sequence>MTASLTAEPTNFPLLQSPIQKICDRNVPYFFTSFLAMNNLTNDRIPVTSDLLGMMKDAPALRAAICAVAAHHRIQQDPTIVLREDGKNEMLYTLQSYGQSVRHIKNLISSNTFLGDPSALWTTFLLGLFELMRDSTGTQWLSHFLHGTCTILRLQKPDSLIEPGFQNSQRRSFFLGTRIFEISRSLIYSSPTFLWEPEWMAAIAKLWEGENMASWHPKEALFDMLPEFSELSIRALRFSLGAAQLPPETQYALAQSLAEKGFHLQEKLQRWWVEAGVWEMPDQPDTELMISYAYYHAISIYLSGTYDYHSQWSYPGAPCAPILTPDEINWHVSRILYSSYKLMAHGISGILLLFPLRVAGARAVDTFLRNEILDLFQATSKRGFAVADALTIDLSELWASKGM</sequence>
<dbReference type="AlphaFoldDB" id="A0A6A5TU46"/>
<reference evidence="1" key="1">
    <citation type="journal article" date="2020" name="Stud. Mycol.">
        <title>101 Dothideomycetes genomes: a test case for predicting lifestyles and emergence of pathogens.</title>
        <authorList>
            <person name="Haridas S."/>
            <person name="Albert R."/>
            <person name="Binder M."/>
            <person name="Bloem J."/>
            <person name="Labutti K."/>
            <person name="Salamov A."/>
            <person name="Andreopoulos B."/>
            <person name="Baker S."/>
            <person name="Barry K."/>
            <person name="Bills G."/>
            <person name="Bluhm B."/>
            <person name="Cannon C."/>
            <person name="Castanera R."/>
            <person name="Culley D."/>
            <person name="Daum C."/>
            <person name="Ezra D."/>
            <person name="Gonzalez J."/>
            <person name="Henrissat B."/>
            <person name="Kuo A."/>
            <person name="Liang C."/>
            <person name="Lipzen A."/>
            <person name="Lutzoni F."/>
            <person name="Magnuson J."/>
            <person name="Mondo S."/>
            <person name="Nolan M."/>
            <person name="Ohm R."/>
            <person name="Pangilinan J."/>
            <person name="Park H.-J."/>
            <person name="Ramirez L."/>
            <person name="Alfaro M."/>
            <person name="Sun H."/>
            <person name="Tritt A."/>
            <person name="Yoshinaga Y."/>
            <person name="Zwiers L.-H."/>
            <person name="Turgeon B."/>
            <person name="Goodwin S."/>
            <person name="Spatafora J."/>
            <person name="Crous P."/>
            <person name="Grigoriev I."/>
        </authorList>
    </citation>
    <scope>NUCLEOTIDE SEQUENCE</scope>
    <source>
        <strain evidence="1">CBS 675.92</strain>
    </source>
</reference>
<organism evidence="1 2">
    <name type="scientific">Byssothecium circinans</name>
    <dbReference type="NCBI Taxonomy" id="147558"/>
    <lineage>
        <taxon>Eukaryota</taxon>
        <taxon>Fungi</taxon>
        <taxon>Dikarya</taxon>
        <taxon>Ascomycota</taxon>
        <taxon>Pezizomycotina</taxon>
        <taxon>Dothideomycetes</taxon>
        <taxon>Pleosporomycetidae</taxon>
        <taxon>Pleosporales</taxon>
        <taxon>Massarineae</taxon>
        <taxon>Massarinaceae</taxon>
        <taxon>Byssothecium</taxon>
    </lineage>
</organism>
<evidence type="ECO:0000313" key="2">
    <source>
        <dbReference type="Proteomes" id="UP000800035"/>
    </source>
</evidence>
<dbReference type="OrthoDB" id="194358at2759"/>
<protein>
    <submittedName>
        <fullName evidence="1">Uncharacterized protein</fullName>
    </submittedName>
</protein>
<dbReference type="PANTHER" id="PTHR38111">
    <property type="entry name" value="ZN(2)-C6 FUNGAL-TYPE DOMAIN-CONTAINING PROTEIN-RELATED"/>
    <property type="match status" value="1"/>
</dbReference>
<dbReference type="Pfam" id="PF11951">
    <property type="entry name" value="Fungal_trans_2"/>
    <property type="match status" value="1"/>
</dbReference>
<dbReference type="Proteomes" id="UP000800035">
    <property type="component" value="Unassembled WGS sequence"/>
</dbReference>
<proteinExistence type="predicted"/>
<keyword evidence="2" id="KW-1185">Reference proteome</keyword>
<dbReference type="EMBL" id="ML976991">
    <property type="protein sequence ID" value="KAF1956473.1"/>
    <property type="molecule type" value="Genomic_DNA"/>
</dbReference>
<dbReference type="InterPro" id="IPR053178">
    <property type="entry name" value="Osmoadaptation_assoc"/>
</dbReference>
<dbReference type="InterPro" id="IPR021858">
    <property type="entry name" value="Fun_TF"/>
</dbReference>
<gene>
    <name evidence="1" type="ORF">CC80DRAFT_413051</name>
</gene>
<dbReference type="PANTHER" id="PTHR38111:SF2">
    <property type="entry name" value="FINGER DOMAIN PROTEIN, PUTATIVE (AFU_ORTHOLOGUE AFUA_1G01560)-RELATED"/>
    <property type="match status" value="1"/>
</dbReference>
<name>A0A6A5TU46_9PLEO</name>